<evidence type="ECO:0000256" key="2">
    <source>
        <dbReference type="SAM" id="MobiDB-lite"/>
    </source>
</evidence>
<sequence length="427" mass="47270">MTNPGQQPYQDPNQQYGGAQAQPQQAPQAQQAPEPETMLAPPKAVDLVEPEKAAAMVPIDEQAKQVATTEATQTVARFEEIDPNDPQFRARLKEITNMGREESMKATQVSNSILQRPSLAGKDSSQTKVGNTLVELRQTITDLDPHRADLKGAKKVLKWLPGGDKVDRYFMKYQSSQTHLNSIIAALESGQDDLRKDNAGIQLEQTRLWDALLRLRELDEKMTQLDGAIEQRVAELQARGDTEKADAMKSQVLFTVRQRRQDLATEIAVATQGYMSLGLVLQNNDQLIQAVDRAKSTTVAALYTAVIVSEALARQKLVLDQINALRSTTSNMIEATSKQLRTQGAEINAKSTESLVEVEKLENAFTNVFATMDAIDSYRAAATDSMAQTISSLQTQIKRAEPYMERARKEQIESNESRNSGQLPGRS</sequence>
<proteinExistence type="inferred from homology"/>
<dbReference type="PANTHER" id="PTHR38432:SF1">
    <property type="entry name" value="TELA-LIKE PROTEIN SAOUHSC_01408"/>
    <property type="match status" value="1"/>
</dbReference>
<dbReference type="EMBL" id="BAAANV010000033">
    <property type="protein sequence ID" value="GAA1541032.1"/>
    <property type="molecule type" value="Genomic_DNA"/>
</dbReference>
<feature type="region of interest" description="Disordered" evidence="2">
    <location>
        <begin position="405"/>
        <end position="427"/>
    </location>
</feature>
<evidence type="ECO:0000256" key="1">
    <source>
        <dbReference type="ARBA" id="ARBA00005541"/>
    </source>
</evidence>
<organism evidence="3 4">
    <name type="scientific">Dermacoccus barathri</name>
    <dbReference type="NCBI Taxonomy" id="322601"/>
    <lineage>
        <taxon>Bacteria</taxon>
        <taxon>Bacillati</taxon>
        <taxon>Actinomycetota</taxon>
        <taxon>Actinomycetes</taxon>
        <taxon>Micrococcales</taxon>
        <taxon>Dermacoccaceae</taxon>
        <taxon>Dermacoccus</taxon>
    </lineage>
</organism>
<feature type="compositionally biased region" description="Low complexity" evidence="2">
    <location>
        <begin position="19"/>
        <end position="33"/>
    </location>
</feature>
<dbReference type="RefSeq" id="WP_346030085.1">
    <property type="nucleotide sequence ID" value="NZ_BAAANV010000033.1"/>
</dbReference>
<gene>
    <name evidence="3" type="ORF">GCM10009762_13170</name>
</gene>
<protein>
    <submittedName>
        <fullName evidence="3">Toxic anion resistance protein</fullName>
    </submittedName>
</protein>
<accession>A0ABN2BKW2</accession>
<feature type="compositionally biased region" description="Basic and acidic residues" evidence="2">
    <location>
        <begin position="405"/>
        <end position="416"/>
    </location>
</feature>
<dbReference type="InterPro" id="IPR008863">
    <property type="entry name" value="Toxic_anion-R_TelA"/>
</dbReference>
<comment type="similarity">
    <text evidence="1">Belongs to the TelA family.</text>
</comment>
<feature type="compositionally biased region" description="Polar residues" evidence="2">
    <location>
        <begin position="1"/>
        <end position="17"/>
    </location>
</feature>
<reference evidence="3 4" key="1">
    <citation type="journal article" date="2019" name="Int. J. Syst. Evol. Microbiol.">
        <title>The Global Catalogue of Microorganisms (GCM) 10K type strain sequencing project: providing services to taxonomists for standard genome sequencing and annotation.</title>
        <authorList>
            <consortium name="The Broad Institute Genomics Platform"/>
            <consortium name="The Broad Institute Genome Sequencing Center for Infectious Disease"/>
            <person name="Wu L."/>
            <person name="Ma J."/>
        </authorList>
    </citation>
    <scope>NUCLEOTIDE SEQUENCE [LARGE SCALE GENOMIC DNA]</scope>
    <source>
        <strain evidence="3 4">JCM 14588</strain>
    </source>
</reference>
<name>A0ABN2BKW2_9MICO</name>
<keyword evidence="4" id="KW-1185">Reference proteome</keyword>
<evidence type="ECO:0000313" key="4">
    <source>
        <dbReference type="Proteomes" id="UP001501288"/>
    </source>
</evidence>
<comment type="caution">
    <text evidence="3">The sequence shown here is derived from an EMBL/GenBank/DDBJ whole genome shotgun (WGS) entry which is preliminary data.</text>
</comment>
<dbReference type="Pfam" id="PF05816">
    <property type="entry name" value="TelA"/>
    <property type="match status" value="1"/>
</dbReference>
<dbReference type="PANTHER" id="PTHR38432">
    <property type="entry name" value="TELA-LIKE PROTEIN SAOUHSC_01408"/>
    <property type="match status" value="1"/>
</dbReference>
<feature type="region of interest" description="Disordered" evidence="2">
    <location>
        <begin position="1"/>
        <end position="45"/>
    </location>
</feature>
<dbReference type="Proteomes" id="UP001501288">
    <property type="component" value="Unassembled WGS sequence"/>
</dbReference>
<feature type="compositionally biased region" description="Polar residues" evidence="2">
    <location>
        <begin position="417"/>
        <end position="427"/>
    </location>
</feature>
<evidence type="ECO:0000313" key="3">
    <source>
        <dbReference type="EMBL" id="GAA1541032.1"/>
    </source>
</evidence>